<evidence type="ECO:0000313" key="1">
    <source>
        <dbReference type="EMBL" id="BBF82717.1"/>
    </source>
</evidence>
<keyword evidence="1" id="KW-0614">Plasmid</keyword>
<dbReference type="EMBL" id="AP018829">
    <property type="protein sequence ID" value="BBF82717.1"/>
    <property type="molecule type" value="Genomic_DNA"/>
</dbReference>
<dbReference type="Pfam" id="PF03928">
    <property type="entry name" value="HbpS-like"/>
    <property type="match status" value="1"/>
</dbReference>
<dbReference type="InterPro" id="IPR052517">
    <property type="entry name" value="GlcG_carb_metab_protein"/>
</dbReference>
<dbReference type="InterPro" id="IPR005624">
    <property type="entry name" value="PduO/GlcC-like"/>
</dbReference>
<evidence type="ECO:0008006" key="3">
    <source>
        <dbReference type="Google" id="ProtNLM"/>
    </source>
</evidence>
<sequence>MSAAVVDAQGVPVVILRADGSPKAPVAAPRKAATAVKYAASGAELEQREKTDSDFATFIAAHADQYNAHGGSLPLYKGGRLVGGLAVADTDHGLADTCARAAVAAVPLE</sequence>
<accession>A0A3G9G7M8</accession>
<evidence type="ECO:0000313" key="2">
    <source>
        <dbReference type="Proteomes" id="UP000278756"/>
    </source>
</evidence>
<dbReference type="PANTHER" id="PTHR34309">
    <property type="entry name" value="SLR1406 PROTEIN"/>
    <property type="match status" value="1"/>
</dbReference>
<proteinExistence type="predicted"/>
<geneLocation type="plasmid" evidence="2">
    <name>pasem-1 dna</name>
</geneLocation>
<dbReference type="PANTHER" id="PTHR34309:SF10">
    <property type="entry name" value="SLR1406 PROTEIN"/>
    <property type="match status" value="1"/>
</dbReference>
<reference evidence="2" key="2">
    <citation type="journal article" date="2017" name="Plant Physiol. Biochem.">
        <title>Differential oxidative and antioxidative response of duckweed Lemna minor toward plant growth promoting/inhibiting bacteria.</title>
        <authorList>
            <person name="Ishizawa H."/>
            <person name="Kuroda M."/>
            <person name="Morikawa M."/>
            <person name="Ike M."/>
        </authorList>
    </citation>
    <scope>NUCLEOTIDE SEQUENCE [LARGE SCALE GENOMIC DNA]</scope>
    <source>
        <strain evidence="2">M6</strain>
    </source>
</reference>
<dbReference type="AlphaFoldDB" id="A0A3G9G7M8"/>
<gene>
    <name evidence="1" type="ORF">EM6_3358</name>
</gene>
<name>A0A3G9G7M8_9CAUL</name>
<organism evidence="1 2">
    <name type="scientific">Asticcacaulis excentricus</name>
    <dbReference type="NCBI Taxonomy" id="78587"/>
    <lineage>
        <taxon>Bacteria</taxon>
        <taxon>Pseudomonadati</taxon>
        <taxon>Pseudomonadota</taxon>
        <taxon>Alphaproteobacteria</taxon>
        <taxon>Caulobacterales</taxon>
        <taxon>Caulobacteraceae</taxon>
        <taxon>Asticcacaulis</taxon>
    </lineage>
</organism>
<dbReference type="Gene3D" id="3.30.450.150">
    <property type="entry name" value="Haem-degrading domain"/>
    <property type="match status" value="1"/>
</dbReference>
<protein>
    <recommendedName>
        <fullName evidence="3">GlcG protein</fullName>
    </recommendedName>
</protein>
<dbReference type="SUPFAM" id="SSF143744">
    <property type="entry name" value="GlcG-like"/>
    <property type="match status" value="1"/>
</dbReference>
<dbReference type="InterPro" id="IPR038084">
    <property type="entry name" value="PduO/GlcC-like_sf"/>
</dbReference>
<dbReference type="Proteomes" id="UP000278756">
    <property type="component" value="Plasmid pASEM-1"/>
</dbReference>
<reference evidence="2" key="1">
    <citation type="journal article" date="2017" name="Biotechnol. Biofuels">
        <title>Evaluation of environmental bacterial communities as a factor affecting the growth of duckweed Lemna minor.</title>
        <authorList>
            <person name="Ishizawa H."/>
            <person name="Kuroda M."/>
            <person name="Morikawa M."/>
            <person name="Ike M."/>
        </authorList>
    </citation>
    <scope>NUCLEOTIDE SEQUENCE [LARGE SCALE GENOMIC DNA]</scope>
    <source>
        <strain evidence="2">M6</strain>
    </source>
</reference>